<evidence type="ECO:0000313" key="3">
    <source>
        <dbReference type="Proteomes" id="UP000183039"/>
    </source>
</evidence>
<gene>
    <name evidence="2" type="ORF">RV15_GL000132</name>
</gene>
<proteinExistence type="predicted"/>
<evidence type="ECO:0000256" key="1">
    <source>
        <dbReference type="SAM" id="Phobius"/>
    </source>
</evidence>
<comment type="caution">
    <text evidence="2">The sequence shown here is derived from an EMBL/GenBank/DDBJ whole genome shotgun (WGS) entry which is preliminary data.</text>
</comment>
<sequence length="90" mass="10347">MKKKRKWVQLLIISCYFVYLIGKNESYAAENAKATVGFYEIKKKEQRETDALPSTGERPTEKILLISGVSILLFITGMISYRILMNGERI</sequence>
<reference evidence="2 3" key="1">
    <citation type="submission" date="2014-12" db="EMBL/GenBank/DDBJ databases">
        <title>Draft genome sequences of 29 type strains of Enterococci.</title>
        <authorList>
            <person name="Zhong Z."/>
            <person name="Sun Z."/>
            <person name="Liu W."/>
            <person name="Zhang W."/>
            <person name="Zhang H."/>
        </authorList>
    </citation>
    <scope>NUCLEOTIDE SEQUENCE [LARGE SCALE GENOMIC DNA]</scope>
    <source>
        <strain evidence="2 3">DSM 22801</strain>
    </source>
</reference>
<dbReference type="RefSeq" id="WP_139242946.1">
    <property type="nucleotide sequence ID" value="NZ_JXLC01000001.1"/>
</dbReference>
<name>A0AA91GE08_9ENTE</name>
<keyword evidence="1" id="KW-1133">Transmembrane helix</keyword>
<dbReference type="AlphaFoldDB" id="A0AA91GE08"/>
<keyword evidence="1" id="KW-0812">Transmembrane</keyword>
<dbReference type="Proteomes" id="UP000183039">
    <property type="component" value="Unassembled WGS sequence"/>
</dbReference>
<keyword evidence="1" id="KW-0472">Membrane</keyword>
<evidence type="ECO:0000313" key="2">
    <source>
        <dbReference type="EMBL" id="OJG93530.1"/>
    </source>
</evidence>
<organism evidence="2 3">
    <name type="scientific">Enterococcus silesiacus</name>
    <dbReference type="NCBI Taxonomy" id="332949"/>
    <lineage>
        <taxon>Bacteria</taxon>
        <taxon>Bacillati</taxon>
        <taxon>Bacillota</taxon>
        <taxon>Bacilli</taxon>
        <taxon>Lactobacillales</taxon>
        <taxon>Enterococcaceae</taxon>
        <taxon>Enterococcus</taxon>
    </lineage>
</organism>
<feature type="transmembrane region" description="Helical" evidence="1">
    <location>
        <begin position="63"/>
        <end position="84"/>
    </location>
</feature>
<dbReference type="EMBL" id="JXLC01000001">
    <property type="protein sequence ID" value="OJG93530.1"/>
    <property type="molecule type" value="Genomic_DNA"/>
</dbReference>
<accession>A0AA91GE08</accession>
<protein>
    <submittedName>
        <fullName evidence="2">Uncharacterized protein</fullName>
    </submittedName>
</protein>